<keyword evidence="1" id="KW-0812">Transmembrane</keyword>
<sequence length="58" mass="6111">MDTLNPKADSSVSHEIADLDARMSAKESFATRIGLLPFATGAIAALISLVAMQVITHL</sequence>
<keyword evidence="1" id="KW-0472">Membrane</keyword>
<dbReference type="EMBL" id="LJPM01000132">
    <property type="protein sequence ID" value="KPW23907.1"/>
    <property type="molecule type" value="Genomic_DNA"/>
</dbReference>
<comment type="caution">
    <text evidence="2">The sequence shown here is derived from an EMBL/GenBank/DDBJ whole genome shotgun (WGS) entry which is preliminary data.</text>
</comment>
<dbReference type="GeneID" id="77280614"/>
<dbReference type="AlphaFoldDB" id="A0A0L8IK72"/>
<reference evidence="2 3" key="1">
    <citation type="submission" date="2015-09" db="EMBL/GenBank/DDBJ databases">
        <title>Genome announcement of multiple Pseudomonas syringae strains.</title>
        <authorList>
            <person name="Thakur S."/>
            <person name="Wang P.W."/>
            <person name="Gong Y."/>
            <person name="Weir B.S."/>
            <person name="Guttman D.S."/>
        </authorList>
    </citation>
    <scope>NUCLEOTIDE SEQUENCE [LARGE SCALE GENOMIC DNA]</scope>
    <source>
        <strain evidence="2 3">ICMP2802</strain>
    </source>
</reference>
<dbReference type="PATRIC" id="fig|199198.5.peg.5413"/>
<accession>A0A0L8IK72</accession>
<organism evidence="2 3">
    <name type="scientific">Pseudomonas syringae pv. aceris</name>
    <dbReference type="NCBI Taxonomy" id="199198"/>
    <lineage>
        <taxon>Bacteria</taxon>
        <taxon>Pseudomonadati</taxon>
        <taxon>Pseudomonadota</taxon>
        <taxon>Gammaproteobacteria</taxon>
        <taxon>Pseudomonadales</taxon>
        <taxon>Pseudomonadaceae</taxon>
        <taxon>Pseudomonas</taxon>
        <taxon>Pseudomonas syringae</taxon>
    </lineage>
</organism>
<gene>
    <name evidence="2" type="ORF">ALO91_03758</name>
</gene>
<proteinExistence type="predicted"/>
<dbReference type="RefSeq" id="WP_154218250.1">
    <property type="nucleotide sequence ID" value="NZ_LGAR01000176.1"/>
</dbReference>
<evidence type="ECO:0000313" key="2">
    <source>
        <dbReference type="EMBL" id="KPW23907.1"/>
    </source>
</evidence>
<evidence type="ECO:0000256" key="1">
    <source>
        <dbReference type="SAM" id="Phobius"/>
    </source>
</evidence>
<dbReference type="Proteomes" id="UP000050297">
    <property type="component" value="Unassembled WGS sequence"/>
</dbReference>
<evidence type="ECO:0000313" key="3">
    <source>
        <dbReference type="Proteomes" id="UP000050297"/>
    </source>
</evidence>
<protein>
    <submittedName>
        <fullName evidence="2">Uncharacterized protein</fullName>
    </submittedName>
</protein>
<feature type="transmembrane region" description="Helical" evidence="1">
    <location>
        <begin position="33"/>
        <end position="55"/>
    </location>
</feature>
<keyword evidence="1" id="KW-1133">Transmembrane helix</keyword>
<name>A0A0L8IK72_PSESX</name>